<sequence length="163" mass="17677">MGNGQSSSSSQPADGRAGYVDPEEQARRDRQDKQFGEAMNSNGVRVYQQRAAEDAKVNAAAAGGGFNMDVAAMKALLPEWQGVADKLFKARQLARALPTLRKPADDSASTLQKTAADQHASAYSASLEQQYTYAKSYADKLKEAVDKYEKQDHANTDGMNRQG</sequence>
<feature type="region of interest" description="Disordered" evidence="1">
    <location>
        <begin position="98"/>
        <end position="121"/>
    </location>
</feature>
<accession>A0A1I5CYG7</accession>
<feature type="region of interest" description="Disordered" evidence="1">
    <location>
        <begin position="1"/>
        <end position="42"/>
    </location>
</feature>
<dbReference type="AlphaFoldDB" id="A0A1I5CYG7"/>
<organism evidence="2 3">
    <name type="scientific">Amycolatopsis rubida</name>
    <dbReference type="NCBI Taxonomy" id="112413"/>
    <lineage>
        <taxon>Bacteria</taxon>
        <taxon>Bacillati</taxon>
        <taxon>Actinomycetota</taxon>
        <taxon>Actinomycetes</taxon>
        <taxon>Pseudonocardiales</taxon>
        <taxon>Pseudonocardiaceae</taxon>
        <taxon>Amycolatopsis</taxon>
    </lineage>
</organism>
<evidence type="ECO:0000313" key="3">
    <source>
        <dbReference type="Proteomes" id="UP000199137"/>
    </source>
</evidence>
<evidence type="ECO:0000256" key="1">
    <source>
        <dbReference type="SAM" id="MobiDB-lite"/>
    </source>
</evidence>
<gene>
    <name evidence="2" type="ORF">SAMN05421854_10131</name>
</gene>
<reference evidence="2 3" key="1">
    <citation type="submission" date="2016-10" db="EMBL/GenBank/DDBJ databases">
        <authorList>
            <person name="de Groot N.N."/>
        </authorList>
    </citation>
    <scope>NUCLEOTIDE SEQUENCE [LARGE SCALE GENOMIC DNA]</scope>
    <source>
        <strain evidence="2 3">DSM 44637</strain>
    </source>
</reference>
<dbReference type="EMBL" id="FOWC01000001">
    <property type="protein sequence ID" value="SFN91963.1"/>
    <property type="molecule type" value="Genomic_DNA"/>
</dbReference>
<dbReference type="STRING" id="112413.SAMN05421854_10131"/>
<dbReference type="RefSeq" id="WP_093571845.1">
    <property type="nucleotide sequence ID" value="NZ_FOWC01000001.1"/>
</dbReference>
<feature type="compositionally biased region" description="Polar residues" evidence="1">
    <location>
        <begin position="107"/>
        <end position="121"/>
    </location>
</feature>
<protein>
    <recommendedName>
        <fullName evidence="4">PE domain-containing protein</fullName>
    </recommendedName>
</protein>
<dbReference type="Proteomes" id="UP000199137">
    <property type="component" value="Unassembled WGS sequence"/>
</dbReference>
<evidence type="ECO:0008006" key="4">
    <source>
        <dbReference type="Google" id="ProtNLM"/>
    </source>
</evidence>
<feature type="compositionally biased region" description="Basic and acidic residues" evidence="1">
    <location>
        <begin position="24"/>
        <end position="35"/>
    </location>
</feature>
<evidence type="ECO:0000313" key="2">
    <source>
        <dbReference type="EMBL" id="SFN91963.1"/>
    </source>
</evidence>
<name>A0A1I5CYG7_9PSEU</name>
<proteinExistence type="predicted"/>
<dbReference type="OrthoDB" id="3624755at2"/>
<feature type="compositionally biased region" description="Polar residues" evidence="1">
    <location>
        <begin position="1"/>
        <end position="12"/>
    </location>
</feature>